<dbReference type="InterPro" id="IPR027417">
    <property type="entry name" value="P-loop_NTPase"/>
</dbReference>
<evidence type="ECO:0000256" key="3">
    <source>
        <dbReference type="ARBA" id="ARBA00022679"/>
    </source>
</evidence>
<comment type="caution">
    <text evidence="5">The sequence shown here is derived from an EMBL/GenBank/DDBJ whole genome shotgun (WGS) entry which is preliminary data.</text>
</comment>
<keyword evidence="6" id="KW-1185">Reference proteome</keyword>
<dbReference type="SUPFAM" id="SSF53383">
    <property type="entry name" value="PLP-dependent transferases"/>
    <property type="match status" value="1"/>
</dbReference>
<keyword evidence="4" id="KW-0663">Pyridoxal phosphate</keyword>
<dbReference type="Pfam" id="PF13500">
    <property type="entry name" value="AAA_26"/>
    <property type="match status" value="1"/>
</dbReference>
<dbReference type="InterPro" id="IPR005814">
    <property type="entry name" value="Aminotrans_3"/>
</dbReference>
<dbReference type="Gene3D" id="3.90.1150.10">
    <property type="entry name" value="Aspartate Aminotransferase, domain 1"/>
    <property type="match status" value="1"/>
</dbReference>
<dbReference type="InterPro" id="IPR015421">
    <property type="entry name" value="PyrdxlP-dep_Trfase_major"/>
</dbReference>
<reference evidence="5" key="1">
    <citation type="submission" date="2023-03" db="EMBL/GenBank/DDBJ databases">
        <title>Near-Complete genome sequence of Lipomyces tetrasporous NRRL Y-64009, an oleaginous yeast capable of growing on lignocellulosic hydrolysates.</title>
        <authorList>
            <consortium name="Lawrence Berkeley National Laboratory"/>
            <person name="Jagtap S.S."/>
            <person name="Liu J.-J."/>
            <person name="Walukiewicz H.E."/>
            <person name="Pangilinan J."/>
            <person name="Lipzen A."/>
            <person name="Ahrendt S."/>
            <person name="Koriabine M."/>
            <person name="Cobaugh K."/>
            <person name="Salamov A."/>
            <person name="Yoshinaga Y."/>
            <person name="Ng V."/>
            <person name="Daum C."/>
            <person name="Grigoriev I.V."/>
            <person name="Slininger P.J."/>
            <person name="Dien B.S."/>
            <person name="Jin Y.-S."/>
            <person name="Rao C.V."/>
        </authorList>
    </citation>
    <scope>NUCLEOTIDE SEQUENCE</scope>
    <source>
        <strain evidence="5">NRRL Y-64009</strain>
    </source>
</reference>
<evidence type="ECO:0000256" key="1">
    <source>
        <dbReference type="ARBA" id="ARBA00004173"/>
    </source>
</evidence>
<dbReference type="HAMAP" id="MF_00336">
    <property type="entry name" value="BioD"/>
    <property type="match status" value="1"/>
</dbReference>
<evidence type="ECO:0000256" key="2">
    <source>
        <dbReference type="ARBA" id="ARBA00022576"/>
    </source>
</evidence>
<dbReference type="Gene3D" id="3.40.640.10">
    <property type="entry name" value="Type I PLP-dependent aspartate aminotransferase-like (Major domain)"/>
    <property type="match status" value="1"/>
</dbReference>
<evidence type="ECO:0000313" key="6">
    <source>
        <dbReference type="Proteomes" id="UP001217417"/>
    </source>
</evidence>
<dbReference type="GO" id="GO:0004141">
    <property type="term" value="F:dethiobiotin synthase activity"/>
    <property type="evidence" value="ECO:0007669"/>
    <property type="project" value="InterPro"/>
</dbReference>
<organism evidence="5 6">
    <name type="scientific">Lipomyces tetrasporus</name>
    <dbReference type="NCBI Taxonomy" id="54092"/>
    <lineage>
        <taxon>Eukaryota</taxon>
        <taxon>Fungi</taxon>
        <taxon>Dikarya</taxon>
        <taxon>Ascomycota</taxon>
        <taxon>Saccharomycotina</taxon>
        <taxon>Lipomycetes</taxon>
        <taxon>Lipomycetales</taxon>
        <taxon>Lipomycetaceae</taxon>
        <taxon>Lipomyces</taxon>
    </lineage>
</organism>
<dbReference type="InterPro" id="IPR004472">
    <property type="entry name" value="DTB_synth_BioD"/>
</dbReference>
<dbReference type="GeneID" id="80886092"/>
<dbReference type="SUPFAM" id="SSF52540">
    <property type="entry name" value="P-loop containing nucleoside triphosphate hydrolases"/>
    <property type="match status" value="1"/>
</dbReference>
<dbReference type="InterPro" id="IPR015422">
    <property type="entry name" value="PyrdxlP-dep_Trfase_small"/>
</dbReference>
<accession>A0AAD7QPS9</accession>
<keyword evidence="3 5" id="KW-0808">Transferase</keyword>
<dbReference type="EMBL" id="JARPMG010000011">
    <property type="protein sequence ID" value="KAJ8097622.1"/>
    <property type="molecule type" value="Genomic_DNA"/>
</dbReference>
<dbReference type="RefSeq" id="XP_056041072.1">
    <property type="nucleotide sequence ID" value="XM_056190926.1"/>
</dbReference>
<dbReference type="PROSITE" id="PS00600">
    <property type="entry name" value="AA_TRANSFER_CLASS_3"/>
    <property type="match status" value="1"/>
</dbReference>
<dbReference type="GO" id="GO:0030170">
    <property type="term" value="F:pyridoxal phosphate binding"/>
    <property type="evidence" value="ECO:0007669"/>
    <property type="project" value="InterPro"/>
</dbReference>
<dbReference type="Pfam" id="PF00202">
    <property type="entry name" value="Aminotran_3"/>
    <property type="match status" value="2"/>
</dbReference>
<sequence length="785" mass="86319">MVAIRSALWKSLRSYQVYGANTNVGKTIISTALCKSLQRKFPDQRIWYLKPVSTGPLEEADDCHVRKFVRGIQADCLFQFDEPVSPHIAARQSSGNVPSDLELVQSIYSKMSQYAAESTPGWALVETAGGVHSPGPSGIPQADLYRPLRLSTILVGDSNLGGISSSISAFESLHVRGYDVDLVVLFVNEKYKNHEYLVEYFSPKNVTVLPIPAPPEWQPNETSDRQCMADYYDSLSESASMDQALDFLTASHDRRIHDLNSMASRANRVIWYPFSQHQSISPSTITTIDSAYGDYFQTLDPAAKEDPHRPLLNTTFDGSASWWTQGLGHGNPELSLAASYAAGRYGHVMFAGTVHEPALTLAESLLDNLRNSRLTRVFYSDNGSTGIEVAVKMALRAAAVRNGWDASVKEVEVMGLRGSYHGDTIGSMDCSEPSVYNEKVGWYRGRGYWFDYPTVKMVNGTWTVEVPEALQYELGPGSQYASVSEVFNLSRRQLESSAQRYRAYIQKIIHKLVTDDKRRFGALIMEPVVLGAGGMIVIDPLFQKLLVDVVRESRDIFEAGGMGNSQQVVASEWTGLPVIFDEVFTGLYRLGRFSSASFIGVEPDISVHAKLLTGGVVPLCATLASKSIFEAFVSPDKSDALLHGHSYTAHAIGCTVARTSISSMIDMERNGSWDDFKASWQDSHGPEIWSVWSKEFIAQLSTDPCVAGAVGLGSVLAITLKDSAGSGYTSTVSQDLQARLAQTSGRDWNIHSRVLGNVIYLMSSLTCAKEDVRAIEKFVASCLQR</sequence>
<comment type="subcellular location">
    <subcellularLocation>
        <location evidence="1">Mitochondrion</location>
    </subcellularLocation>
</comment>
<dbReference type="GO" id="GO:0000287">
    <property type="term" value="F:magnesium ion binding"/>
    <property type="evidence" value="ECO:0007669"/>
    <property type="project" value="InterPro"/>
</dbReference>
<dbReference type="Proteomes" id="UP001217417">
    <property type="component" value="Unassembled WGS sequence"/>
</dbReference>
<proteinExistence type="inferred from homology"/>
<dbReference type="PANTHER" id="PTHR42684">
    <property type="entry name" value="ADENOSYLMETHIONINE-8-AMINO-7-OXONONANOATE AMINOTRANSFERASE"/>
    <property type="match status" value="1"/>
</dbReference>
<dbReference type="GO" id="GO:0005524">
    <property type="term" value="F:ATP binding"/>
    <property type="evidence" value="ECO:0007669"/>
    <property type="project" value="InterPro"/>
</dbReference>
<dbReference type="PANTHER" id="PTHR42684:SF3">
    <property type="entry name" value="ADENOSYLMETHIONINE-8-AMINO-7-OXONONANOATE AMINOTRANSFERASE"/>
    <property type="match status" value="1"/>
</dbReference>
<name>A0AAD7QPS9_9ASCO</name>
<dbReference type="FunFam" id="3.90.1150.10:FF:000080">
    <property type="entry name" value="Bifunctional dethiobiotin synthetase/adenosylmethionine-8-amino-7-oxononanoate aminotransferase"/>
    <property type="match status" value="1"/>
</dbReference>
<dbReference type="InterPro" id="IPR015424">
    <property type="entry name" value="PyrdxlP-dep_Trfase"/>
</dbReference>
<gene>
    <name evidence="5" type="ORF">POJ06DRAFT_35912</name>
</gene>
<dbReference type="GO" id="GO:0005739">
    <property type="term" value="C:mitochondrion"/>
    <property type="evidence" value="ECO:0007669"/>
    <property type="project" value="UniProtKB-SubCell"/>
</dbReference>
<dbReference type="CDD" id="cd03109">
    <property type="entry name" value="DTBS"/>
    <property type="match status" value="1"/>
</dbReference>
<dbReference type="GO" id="GO:0009102">
    <property type="term" value="P:biotin biosynthetic process"/>
    <property type="evidence" value="ECO:0007669"/>
    <property type="project" value="InterPro"/>
</dbReference>
<dbReference type="Gene3D" id="3.40.50.300">
    <property type="entry name" value="P-loop containing nucleotide triphosphate hydrolases"/>
    <property type="match status" value="1"/>
</dbReference>
<keyword evidence="2" id="KW-0032">Aminotransferase</keyword>
<dbReference type="AlphaFoldDB" id="A0AAD7QPS9"/>
<evidence type="ECO:0000313" key="5">
    <source>
        <dbReference type="EMBL" id="KAJ8097622.1"/>
    </source>
</evidence>
<evidence type="ECO:0000256" key="4">
    <source>
        <dbReference type="ARBA" id="ARBA00022898"/>
    </source>
</evidence>
<dbReference type="GO" id="GO:0004015">
    <property type="term" value="F:adenosylmethionine-8-amino-7-oxononanoate transaminase activity"/>
    <property type="evidence" value="ECO:0007669"/>
    <property type="project" value="TreeGrafter"/>
</dbReference>
<dbReference type="InterPro" id="IPR049704">
    <property type="entry name" value="Aminotrans_3_PPA_site"/>
</dbReference>
<protein>
    <submittedName>
        <fullName evidence="5">Pyridoxal phosphate-dependent transferase</fullName>
    </submittedName>
</protein>